<dbReference type="Pfam" id="PF11951">
    <property type="entry name" value="Fungal_trans_2"/>
    <property type="match status" value="1"/>
</dbReference>
<gene>
    <name evidence="3" type="ORF">N7532_006633</name>
</gene>
<evidence type="ECO:0000313" key="4">
    <source>
        <dbReference type="Proteomes" id="UP001149074"/>
    </source>
</evidence>
<dbReference type="PANTHER" id="PTHR37534:SF46">
    <property type="entry name" value="ZN(II)2CYS6 TRANSCRIPTION FACTOR (EUROFUNG)"/>
    <property type="match status" value="1"/>
</dbReference>
<keyword evidence="2" id="KW-0539">Nucleus</keyword>
<keyword evidence="4" id="KW-1185">Reference proteome</keyword>
<evidence type="ECO:0000313" key="3">
    <source>
        <dbReference type="EMBL" id="KAJ5099632.1"/>
    </source>
</evidence>
<dbReference type="GeneID" id="81358106"/>
<reference evidence="3" key="1">
    <citation type="submission" date="2022-11" db="EMBL/GenBank/DDBJ databases">
        <authorList>
            <person name="Petersen C."/>
        </authorList>
    </citation>
    <scope>NUCLEOTIDE SEQUENCE</scope>
    <source>
        <strain evidence="3">IBT 30761</strain>
    </source>
</reference>
<dbReference type="InterPro" id="IPR021858">
    <property type="entry name" value="Fun_TF"/>
</dbReference>
<comment type="subcellular location">
    <subcellularLocation>
        <location evidence="1">Nucleus</location>
    </subcellularLocation>
</comment>
<dbReference type="PANTHER" id="PTHR37534">
    <property type="entry name" value="TRANSCRIPTIONAL ACTIVATOR PROTEIN UGA3"/>
    <property type="match status" value="1"/>
</dbReference>
<accession>A0A9W9KC57</accession>
<dbReference type="AlphaFoldDB" id="A0A9W9KC57"/>
<protein>
    <submittedName>
        <fullName evidence="3">Uncharacterized protein</fullName>
    </submittedName>
</protein>
<dbReference type="OrthoDB" id="3251668at2759"/>
<evidence type="ECO:0000256" key="2">
    <source>
        <dbReference type="ARBA" id="ARBA00023242"/>
    </source>
</evidence>
<reference evidence="3" key="2">
    <citation type="journal article" date="2023" name="IMA Fungus">
        <title>Comparative genomic study of the Penicillium genus elucidates a diverse pangenome and 15 lateral gene transfer events.</title>
        <authorList>
            <person name="Petersen C."/>
            <person name="Sorensen T."/>
            <person name="Nielsen M.R."/>
            <person name="Sondergaard T.E."/>
            <person name="Sorensen J.L."/>
            <person name="Fitzpatrick D.A."/>
            <person name="Frisvad J.C."/>
            <person name="Nielsen K.L."/>
        </authorList>
    </citation>
    <scope>NUCLEOTIDE SEQUENCE</scope>
    <source>
        <strain evidence="3">IBT 30761</strain>
    </source>
</reference>
<sequence length="378" mass="43721">MHHYQQNVAGKLAWVDGPNNPWRQVIIPLVWASPTIFYTVLSLSSEDLARRYDDNHRQRLELQDVSLRFRNNALSLLAAQIGSIRANQPLQFSNEIVSEARNALASTLILYNVELLGAEAIKWRMHLQGARVIHQWLEHSTSYPASFDNIDKFLLYEHYYSSVFAGLTTFGMVNAPTGDNLQNMGDIAVFGEFVRVIQLVTELERSKYVHGLVINPSEFPNIIGTVETAKDKMILYSQKSHFWNDQVQRDFQHLVFIFYHASLIYTHRALSEDPSTNEYIQVSRDSILDWINLLSDRSTFAHDLVWPLFILGTESKGRPELQNFVSREMEAVMKISGVLDRRKVLSFLQLYWSTDLQHSVTWIQFMREKVPENSMLIL</sequence>
<dbReference type="EMBL" id="JAPQKI010000005">
    <property type="protein sequence ID" value="KAJ5099632.1"/>
    <property type="molecule type" value="Genomic_DNA"/>
</dbReference>
<organism evidence="3 4">
    <name type="scientific">Penicillium argentinense</name>
    <dbReference type="NCBI Taxonomy" id="1131581"/>
    <lineage>
        <taxon>Eukaryota</taxon>
        <taxon>Fungi</taxon>
        <taxon>Dikarya</taxon>
        <taxon>Ascomycota</taxon>
        <taxon>Pezizomycotina</taxon>
        <taxon>Eurotiomycetes</taxon>
        <taxon>Eurotiomycetidae</taxon>
        <taxon>Eurotiales</taxon>
        <taxon>Aspergillaceae</taxon>
        <taxon>Penicillium</taxon>
    </lineage>
</organism>
<dbReference type="Proteomes" id="UP001149074">
    <property type="component" value="Unassembled WGS sequence"/>
</dbReference>
<name>A0A9W9KC57_9EURO</name>
<dbReference type="RefSeq" id="XP_056475286.1">
    <property type="nucleotide sequence ID" value="XM_056619127.1"/>
</dbReference>
<evidence type="ECO:0000256" key="1">
    <source>
        <dbReference type="ARBA" id="ARBA00004123"/>
    </source>
</evidence>
<dbReference type="GO" id="GO:0005634">
    <property type="term" value="C:nucleus"/>
    <property type="evidence" value="ECO:0007669"/>
    <property type="project" value="UniProtKB-SubCell"/>
</dbReference>
<proteinExistence type="predicted"/>
<comment type="caution">
    <text evidence="3">The sequence shown here is derived from an EMBL/GenBank/DDBJ whole genome shotgun (WGS) entry which is preliminary data.</text>
</comment>